<gene>
    <name evidence="1" type="ORF">RJ53_09915</name>
</gene>
<protein>
    <submittedName>
        <fullName evidence="1">Uncharacterized protein</fullName>
    </submittedName>
</protein>
<dbReference type="EMBL" id="JWHL01000019">
    <property type="protein sequence ID" value="MBR1369772.1"/>
    <property type="molecule type" value="Genomic_DNA"/>
</dbReference>
<dbReference type="Proteomes" id="UP000730161">
    <property type="component" value="Unassembled WGS sequence"/>
</dbReference>
<reference evidence="1" key="1">
    <citation type="submission" date="2014-12" db="EMBL/GenBank/DDBJ databases">
        <authorList>
            <person name="Huang H.-H."/>
            <person name="Chen S.-C."/>
            <person name="Lai M.-C."/>
        </authorList>
    </citation>
    <scope>NUCLEOTIDE SEQUENCE</scope>
    <source>
        <strain evidence="1">K1F9705b</strain>
    </source>
</reference>
<organism evidence="1 2">
    <name type="scientific">Methanocalculus chunghsingensis</name>
    <dbReference type="NCBI Taxonomy" id="156457"/>
    <lineage>
        <taxon>Archaea</taxon>
        <taxon>Methanobacteriati</taxon>
        <taxon>Methanobacteriota</taxon>
        <taxon>Stenosarchaea group</taxon>
        <taxon>Methanomicrobia</taxon>
        <taxon>Methanomicrobiales</taxon>
        <taxon>Methanocalculaceae</taxon>
        <taxon>Methanocalculus</taxon>
    </lineage>
</organism>
<evidence type="ECO:0000313" key="2">
    <source>
        <dbReference type="Proteomes" id="UP000730161"/>
    </source>
</evidence>
<accession>A0A8J7WBQ3</accession>
<evidence type="ECO:0000313" key="1">
    <source>
        <dbReference type="EMBL" id="MBR1369772.1"/>
    </source>
</evidence>
<proteinExistence type="predicted"/>
<dbReference type="RefSeq" id="WP_211531516.1">
    <property type="nucleotide sequence ID" value="NZ_JWHL01000019.1"/>
</dbReference>
<sequence>MIEKNEYMRELEYLYSKSLVLESTSDFDPVLWFHWLDAVAHIDYTLSVAGYSYESPRSIMAGEYMRWRIDEEKKGDRLLFTPFINWLKKNHPDTFGSLPALWQGVYSDDDPAQYRSFRIILDPASSKPIPAYVFHTFIDDFFKKELLKSIYKGASLSKLFRSFQSEYMV</sequence>
<dbReference type="OrthoDB" id="114454at2157"/>
<dbReference type="AlphaFoldDB" id="A0A8J7WBQ3"/>
<keyword evidence="2" id="KW-1185">Reference proteome</keyword>
<name>A0A8J7WBQ3_9EURY</name>
<comment type="caution">
    <text evidence="1">The sequence shown here is derived from an EMBL/GenBank/DDBJ whole genome shotgun (WGS) entry which is preliminary data.</text>
</comment>